<keyword evidence="2" id="KW-1185">Reference proteome</keyword>
<name>A0ABX1L1U1_9LACO</name>
<dbReference type="EMBL" id="JAAXLJ010000026">
    <property type="protein sequence ID" value="NLR19420.1"/>
    <property type="molecule type" value="Genomic_DNA"/>
</dbReference>
<evidence type="ECO:0000313" key="2">
    <source>
        <dbReference type="Proteomes" id="UP000763447"/>
    </source>
</evidence>
<gene>
    <name evidence="1" type="ORF">HC026_11000</name>
</gene>
<organism evidence="1 2">
    <name type="scientific">Secundilactobacillus angelensis</name>
    <dbReference type="NCBI Taxonomy" id="2722706"/>
    <lineage>
        <taxon>Bacteria</taxon>
        <taxon>Bacillati</taxon>
        <taxon>Bacillota</taxon>
        <taxon>Bacilli</taxon>
        <taxon>Lactobacillales</taxon>
        <taxon>Lactobacillaceae</taxon>
        <taxon>Secundilactobacillus</taxon>
    </lineage>
</organism>
<evidence type="ECO:0000313" key="1">
    <source>
        <dbReference type="EMBL" id="NLR19420.1"/>
    </source>
</evidence>
<reference evidence="1 2" key="1">
    <citation type="submission" date="2020-04" db="EMBL/GenBank/DDBJ databases">
        <title>A novel species of genus Lactobacillus that was isolated from fermented food Zha-chili.</title>
        <authorList>
            <person name="Zhang Z."/>
        </authorList>
    </citation>
    <scope>NUCLEOTIDE SEQUENCE [LARGE SCALE GENOMIC DNA]</scope>
    <source>
        <strain evidence="2">HBUAS51383</strain>
    </source>
</reference>
<accession>A0ABX1L1U1</accession>
<comment type="caution">
    <text evidence="1">The sequence shown here is derived from an EMBL/GenBank/DDBJ whole genome shotgun (WGS) entry which is preliminary data.</text>
</comment>
<sequence length="65" mass="7622">MSIVIRIYALYRGDHFIDVGTKDELSQRLHLKPATLMFKASPAYRQRTTYEKSTRLYLISKEATQ</sequence>
<protein>
    <submittedName>
        <fullName evidence="1">Uncharacterized protein</fullName>
    </submittedName>
</protein>
<dbReference type="Proteomes" id="UP000763447">
    <property type="component" value="Unassembled WGS sequence"/>
</dbReference>
<proteinExistence type="predicted"/>